<dbReference type="InterPro" id="IPR028268">
    <property type="entry name" value="Pianissimo_fam"/>
</dbReference>
<dbReference type="GO" id="GO:0038203">
    <property type="term" value="P:TORC2 signaling"/>
    <property type="evidence" value="ECO:0007669"/>
    <property type="project" value="TreeGrafter"/>
</dbReference>
<dbReference type="SMART" id="SM01308">
    <property type="entry name" value="RICTOR_N"/>
    <property type="match status" value="1"/>
</dbReference>
<dbReference type="Proteomes" id="UP000276133">
    <property type="component" value="Unassembled WGS sequence"/>
</dbReference>
<dbReference type="AlphaFoldDB" id="A0A3M7S991"/>
<evidence type="ECO:0000313" key="2">
    <source>
        <dbReference type="EMBL" id="RNA32225.1"/>
    </source>
</evidence>
<dbReference type="Pfam" id="PF14664">
    <property type="entry name" value="RICTOR_N"/>
    <property type="match status" value="1"/>
</dbReference>
<dbReference type="PANTHER" id="PTHR13298:SF11">
    <property type="entry name" value="RAPAMYCIN-INSENSITIVE COMPANION OF MTOR"/>
    <property type="match status" value="1"/>
</dbReference>
<accession>A0A3M7S991</accession>
<keyword evidence="3" id="KW-1185">Reference proteome</keyword>
<feature type="domain" description="Rapamycin-insensitive companion of mTOR N-terminal" evidence="1">
    <location>
        <begin position="54"/>
        <end position="493"/>
    </location>
</feature>
<proteinExistence type="predicted"/>
<gene>
    <name evidence="2" type="ORF">BpHYR1_023141</name>
</gene>
<organism evidence="2 3">
    <name type="scientific">Brachionus plicatilis</name>
    <name type="common">Marine rotifer</name>
    <name type="synonym">Brachionus muelleri</name>
    <dbReference type="NCBI Taxonomy" id="10195"/>
    <lineage>
        <taxon>Eukaryota</taxon>
        <taxon>Metazoa</taxon>
        <taxon>Spiralia</taxon>
        <taxon>Gnathifera</taxon>
        <taxon>Rotifera</taxon>
        <taxon>Eurotatoria</taxon>
        <taxon>Monogononta</taxon>
        <taxon>Pseudotrocha</taxon>
        <taxon>Ploima</taxon>
        <taxon>Brachionidae</taxon>
        <taxon>Brachionus</taxon>
    </lineage>
</organism>
<sequence length="720" mass="82688">MSRRFSSNISFNYKNRAAKPPLKPIEALITEFPDVFRLGSDTKLHLESKINFLESFSNSFISNFKQSNQIQISLVEKLTQHLETICPALLLNIVQLESSKIRLISLRLILYLSHIDTFNSKFQQFSINNFIIRLIDLKPTEQDVVLSIEYIRLLVQLYKQFLSPSIVYCLMAVIEDPRCSLNNLVVETLLEIAHVRPILACECKLFSILIDFLFNATPESDFCVEVIIQSFIKTLEYPECRNLVNLPHLLSYIISPLVDTDFVPLSYGSSKDPEGPLEPKIENIVNISLTIIFTFMKSYNGLMILNLNDAKIVKLLFSPLSWFSKANKRNLNQNLLPELLHRLFSIEKLSPELFKSRGWTNRSSSVSTSCSVLANLLEDDLVNQECECLFEPLDSFSSQSNMTNLAIDNKISTYSSSLNLCLIYKAFLLKFMAEIGIFEFLLDLYFGLPVSFMQTFCAENKDTGHVVQKYASISLKTVNLFAELYYMINTLFYNEYCIDDFTHGDPDSGPYNSEKSVYNEMKKLSLISYMKLLDSEERERDVINYVTDFSSKKEMLKNGLQIPADKLAKLGFYSQQFLANSGFLSSKKSQVELEILNSQIPEGQLAGQNQTKLKEHTKNEAPFFFKFLINNLVPPQFFFYFLNLTSSIFSPPNFPSFATTSPNLFLNISESPSLIWLLSLAISRIRFFYILCLLRCILFYYRPVLHKFELKRIAFGSNGE</sequence>
<dbReference type="STRING" id="10195.A0A3M7S991"/>
<protein>
    <submittedName>
        <fullName evidence="2">Target of rapamycin complex 2 subunit TSC11</fullName>
    </submittedName>
</protein>
<name>A0A3M7S991_BRAPC</name>
<dbReference type="InterPro" id="IPR028267">
    <property type="entry name" value="Pianissimo_N"/>
</dbReference>
<dbReference type="PANTHER" id="PTHR13298">
    <property type="entry name" value="CYTOSOLIC REGULATOR PIANISSIMO"/>
    <property type="match status" value="1"/>
</dbReference>
<dbReference type="EMBL" id="REGN01001828">
    <property type="protein sequence ID" value="RNA32225.1"/>
    <property type="molecule type" value="Genomic_DNA"/>
</dbReference>
<evidence type="ECO:0000259" key="1">
    <source>
        <dbReference type="SMART" id="SM01308"/>
    </source>
</evidence>
<comment type="caution">
    <text evidence="2">The sequence shown here is derived from an EMBL/GenBank/DDBJ whole genome shotgun (WGS) entry which is preliminary data.</text>
</comment>
<evidence type="ECO:0000313" key="3">
    <source>
        <dbReference type="Proteomes" id="UP000276133"/>
    </source>
</evidence>
<dbReference type="GO" id="GO:0031932">
    <property type="term" value="C:TORC2 complex"/>
    <property type="evidence" value="ECO:0007669"/>
    <property type="project" value="InterPro"/>
</dbReference>
<reference evidence="2 3" key="1">
    <citation type="journal article" date="2018" name="Sci. Rep.">
        <title>Genomic signatures of local adaptation to the degree of environmental predictability in rotifers.</title>
        <authorList>
            <person name="Franch-Gras L."/>
            <person name="Hahn C."/>
            <person name="Garcia-Roger E.M."/>
            <person name="Carmona M.J."/>
            <person name="Serra M."/>
            <person name="Gomez A."/>
        </authorList>
    </citation>
    <scope>NUCLEOTIDE SEQUENCE [LARGE SCALE GENOMIC DNA]</scope>
    <source>
        <strain evidence="2">HYR1</strain>
    </source>
</reference>